<proteinExistence type="predicted"/>
<keyword evidence="7" id="KW-0675">Receptor</keyword>
<feature type="transmembrane region" description="Helical" evidence="9">
    <location>
        <begin position="95"/>
        <end position="120"/>
    </location>
</feature>
<keyword evidence="2" id="KW-1003">Cell membrane</keyword>
<sequence>MMTILIWGISLITGCLPLAWKKSTQETKPECNFLSIISNIYIWSFIIPPAILTNITILYVYLRIWVLKRQQQKRISPSTEISGQLFCRSRRYTKATAVVCIIIFSSVFVLTPFLITVILVTTRVVTSNAKLLCSVTYELSFINPMFTPVIFAWRNENFSAALKTIVDKMIAQMSHRFSRRRSEVSEIMEFASTTITNTQSSFAL</sequence>
<evidence type="ECO:0000256" key="5">
    <source>
        <dbReference type="ARBA" id="ARBA00023040"/>
    </source>
</evidence>
<dbReference type="Proteomes" id="UP000499080">
    <property type="component" value="Unassembled WGS sequence"/>
</dbReference>
<dbReference type="SUPFAM" id="SSF81321">
    <property type="entry name" value="Family A G protein-coupled receptor-like"/>
    <property type="match status" value="1"/>
</dbReference>
<evidence type="ECO:0000256" key="9">
    <source>
        <dbReference type="SAM" id="Phobius"/>
    </source>
</evidence>
<dbReference type="GO" id="GO:0004930">
    <property type="term" value="F:G protein-coupled receptor activity"/>
    <property type="evidence" value="ECO:0007669"/>
    <property type="project" value="UniProtKB-KW"/>
</dbReference>
<keyword evidence="3 9" id="KW-0812">Transmembrane</keyword>
<evidence type="ECO:0000256" key="3">
    <source>
        <dbReference type="ARBA" id="ARBA00022692"/>
    </source>
</evidence>
<keyword evidence="13" id="KW-1185">Reference proteome</keyword>
<organism evidence="12 13">
    <name type="scientific">Araneus ventricosus</name>
    <name type="common">Orbweaver spider</name>
    <name type="synonym">Epeira ventricosa</name>
    <dbReference type="NCBI Taxonomy" id="182803"/>
    <lineage>
        <taxon>Eukaryota</taxon>
        <taxon>Metazoa</taxon>
        <taxon>Ecdysozoa</taxon>
        <taxon>Arthropoda</taxon>
        <taxon>Chelicerata</taxon>
        <taxon>Arachnida</taxon>
        <taxon>Araneae</taxon>
        <taxon>Araneomorphae</taxon>
        <taxon>Entelegynae</taxon>
        <taxon>Araneoidea</taxon>
        <taxon>Araneidae</taxon>
        <taxon>Araneus</taxon>
    </lineage>
</organism>
<name>A0A4Y2FII8_ARAVE</name>
<evidence type="ECO:0000256" key="6">
    <source>
        <dbReference type="ARBA" id="ARBA00023136"/>
    </source>
</evidence>
<evidence type="ECO:0000259" key="11">
    <source>
        <dbReference type="PROSITE" id="PS50262"/>
    </source>
</evidence>
<dbReference type="PROSITE" id="PS50262">
    <property type="entry name" value="G_PROTEIN_RECEP_F1_2"/>
    <property type="match status" value="1"/>
</dbReference>
<dbReference type="Gene3D" id="1.20.1070.10">
    <property type="entry name" value="Rhodopsin 7-helix transmembrane proteins"/>
    <property type="match status" value="1"/>
</dbReference>
<keyword evidence="5" id="KW-0297">G-protein coupled receptor</keyword>
<comment type="subcellular location">
    <subcellularLocation>
        <location evidence="1">Cell membrane</location>
        <topology evidence="1">Multi-pass membrane protein</topology>
    </subcellularLocation>
</comment>
<accession>A0A4Y2FII8</accession>
<feature type="domain" description="G-protein coupled receptors family 1 profile" evidence="11">
    <location>
        <begin position="1"/>
        <end position="151"/>
    </location>
</feature>
<keyword evidence="10" id="KW-0732">Signal</keyword>
<feature type="transmembrane region" description="Helical" evidence="9">
    <location>
        <begin position="40"/>
        <end position="62"/>
    </location>
</feature>
<evidence type="ECO:0000256" key="7">
    <source>
        <dbReference type="ARBA" id="ARBA00023170"/>
    </source>
</evidence>
<evidence type="ECO:0000256" key="2">
    <source>
        <dbReference type="ARBA" id="ARBA00022475"/>
    </source>
</evidence>
<dbReference type="AlphaFoldDB" id="A0A4Y2FII8"/>
<dbReference type="PANTHER" id="PTHR24249:SF372">
    <property type="entry name" value="G-PROTEIN COUPLED RECEPTORS FAMILY 1 PROFILE DOMAIN-CONTAINING PROTEIN"/>
    <property type="match status" value="1"/>
</dbReference>
<evidence type="ECO:0000256" key="10">
    <source>
        <dbReference type="SAM" id="SignalP"/>
    </source>
</evidence>
<evidence type="ECO:0000313" key="13">
    <source>
        <dbReference type="Proteomes" id="UP000499080"/>
    </source>
</evidence>
<keyword evidence="4 9" id="KW-1133">Transmembrane helix</keyword>
<dbReference type="InterPro" id="IPR050569">
    <property type="entry name" value="TAAR"/>
</dbReference>
<evidence type="ECO:0000313" key="12">
    <source>
        <dbReference type="EMBL" id="GBM40376.1"/>
    </source>
</evidence>
<keyword evidence="8" id="KW-0807">Transducer</keyword>
<dbReference type="InterPro" id="IPR017452">
    <property type="entry name" value="GPCR_Rhodpsn_7TM"/>
</dbReference>
<gene>
    <name evidence="12" type="ORF">AVEN_106126_1</name>
</gene>
<feature type="chain" id="PRO_5021355375" description="G-protein coupled receptors family 1 profile domain-containing protein" evidence="10">
    <location>
        <begin position="18"/>
        <end position="204"/>
    </location>
</feature>
<comment type="caution">
    <text evidence="12">The sequence shown here is derived from an EMBL/GenBank/DDBJ whole genome shotgun (WGS) entry which is preliminary data.</text>
</comment>
<feature type="signal peptide" evidence="10">
    <location>
        <begin position="1"/>
        <end position="17"/>
    </location>
</feature>
<dbReference type="PANTHER" id="PTHR24249">
    <property type="entry name" value="HISTAMINE RECEPTOR-RELATED G-PROTEIN COUPLED RECEPTOR"/>
    <property type="match status" value="1"/>
</dbReference>
<evidence type="ECO:0000256" key="8">
    <source>
        <dbReference type="ARBA" id="ARBA00023224"/>
    </source>
</evidence>
<dbReference type="OrthoDB" id="10042731at2759"/>
<dbReference type="CDD" id="cd00637">
    <property type="entry name" value="7tm_classA_rhodopsin-like"/>
    <property type="match status" value="1"/>
</dbReference>
<reference evidence="12 13" key="1">
    <citation type="journal article" date="2019" name="Sci. Rep.">
        <title>Orb-weaving spider Araneus ventricosus genome elucidates the spidroin gene catalogue.</title>
        <authorList>
            <person name="Kono N."/>
            <person name="Nakamura H."/>
            <person name="Ohtoshi R."/>
            <person name="Moran D.A.P."/>
            <person name="Shinohara A."/>
            <person name="Yoshida Y."/>
            <person name="Fujiwara M."/>
            <person name="Mori M."/>
            <person name="Tomita M."/>
            <person name="Arakawa K."/>
        </authorList>
    </citation>
    <scope>NUCLEOTIDE SEQUENCE [LARGE SCALE GENOMIC DNA]</scope>
</reference>
<protein>
    <recommendedName>
        <fullName evidence="11">G-protein coupled receptors family 1 profile domain-containing protein</fullName>
    </recommendedName>
</protein>
<evidence type="ECO:0000256" key="4">
    <source>
        <dbReference type="ARBA" id="ARBA00022989"/>
    </source>
</evidence>
<evidence type="ECO:0000256" key="1">
    <source>
        <dbReference type="ARBA" id="ARBA00004651"/>
    </source>
</evidence>
<dbReference type="GO" id="GO:0005886">
    <property type="term" value="C:plasma membrane"/>
    <property type="evidence" value="ECO:0007669"/>
    <property type="project" value="UniProtKB-SubCell"/>
</dbReference>
<keyword evidence="6 9" id="KW-0472">Membrane</keyword>
<dbReference type="EMBL" id="BGPR01000928">
    <property type="protein sequence ID" value="GBM40376.1"/>
    <property type="molecule type" value="Genomic_DNA"/>
</dbReference>